<sequence length="258" mass="28596">MRTFITLLQKELMENFRNGKWIWLPIAFMIIGISQPITTYYMPQILESAGNLPEGTVIEIPTPPGSEVLAATLSQFGTVGSLLFVLAAMGVIANERQSRALTLVMVRPVSAFQYIASKWTGQILIALIAFVLSYGLSFYYTNLLFEPVRWEFLFSSFLIYSLWIIFLISVTILTGTLLKSASGIAAVSVLTVGGLSVISNLFSKFTAWSPTNLRAHAAAILMDGKLLENSLTVILTTSALTILCLLLATMRFRRFEQY</sequence>
<keyword evidence="1 2" id="KW-0812">Transmembrane</keyword>
<protein>
    <submittedName>
        <fullName evidence="2">Transmembrane protein YxlG</fullName>
    </submittedName>
</protein>
<feature type="transmembrane region" description="Helical" evidence="1">
    <location>
        <begin position="123"/>
        <end position="140"/>
    </location>
</feature>
<keyword evidence="3" id="KW-1185">Reference proteome</keyword>
<dbReference type="Proteomes" id="UP000682111">
    <property type="component" value="Unassembled WGS sequence"/>
</dbReference>
<dbReference type="AlphaFoldDB" id="A0A919WIC9"/>
<gene>
    <name evidence="2" type="primary">yxlG</name>
    <name evidence="2" type="ORF">J27TS8_23410</name>
</gene>
<feature type="transmembrane region" description="Helical" evidence="1">
    <location>
        <begin position="152"/>
        <end position="174"/>
    </location>
</feature>
<feature type="transmembrane region" description="Helical" evidence="1">
    <location>
        <begin position="231"/>
        <end position="250"/>
    </location>
</feature>
<evidence type="ECO:0000313" key="3">
    <source>
        <dbReference type="Proteomes" id="UP000682111"/>
    </source>
</evidence>
<feature type="transmembrane region" description="Helical" evidence="1">
    <location>
        <begin position="21"/>
        <end position="42"/>
    </location>
</feature>
<dbReference type="PANTHER" id="PTHR37305">
    <property type="entry name" value="INTEGRAL MEMBRANE PROTEIN-RELATED"/>
    <property type="match status" value="1"/>
</dbReference>
<dbReference type="GO" id="GO:0140359">
    <property type="term" value="F:ABC-type transporter activity"/>
    <property type="evidence" value="ECO:0007669"/>
    <property type="project" value="InterPro"/>
</dbReference>
<dbReference type="Pfam" id="PF12679">
    <property type="entry name" value="ABC2_membrane_2"/>
    <property type="match status" value="1"/>
</dbReference>
<proteinExistence type="predicted"/>
<comment type="caution">
    <text evidence="2">The sequence shown here is derived from an EMBL/GenBank/DDBJ whole genome shotgun (WGS) entry which is preliminary data.</text>
</comment>
<dbReference type="PANTHER" id="PTHR37305:SF1">
    <property type="entry name" value="MEMBRANE PROTEIN"/>
    <property type="match status" value="1"/>
</dbReference>
<accession>A0A919WIC9</accession>
<keyword evidence="1" id="KW-1133">Transmembrane helix</keyword>
<evidence type="ECO:0000313" key="2">
    <source>
        <dbReference type="EMBL" id="GIN62348.1"/>
    </source>
</evidence>
<reference evidence="2" key="1">
    <citation type="submission" date="2021-03" db="EMBL/GenBank/DDBJ databases">
        <title>Antimicrobial resistance genes in bacteria isolated from Japanese honey, and their potential for conferring macrolide and lincosamide resistance in the American foulbrood pathogen Paenibacillus larvae.</title>
        <authorList>
            <person name="Okamoto M."/>
            <person name="Kumagai M."/>
            <person name="Kanamori H."/>
            <person name="Takamatsu D."/>
        </authorList>
    </citation>
    <scope>NUCLEOTIDE SEQUENCE</scope>
    <source>
        <strain evidence="2">J27TS8</strain>
    </source>
</reference>
<dbReference type="EMBL" id="BORC01000003">
    <property type="protein sequence ID" value="GIN62348.1"/>
    <property type="molecule type" value="Genomic_DNA"/>
</dbReference>
<keyword evidence="1" id="KW-0472">Membrane</keyword>
<feature type="transmembrane region" description="Helical" evidence="1">
    <location>
        <begin position="181"/>
        <end position="202"/>
    </location>
</feature>
<dbReference type="RefSeq" id="WP_212933709.1">
    <property type="nucleotide sequence ID" value="NZ_BORC01000003.1"/>
</dbReference>
<dbReference type="GO" id="GO:0005886">
    <property type="term" value="C:plasma membrane"/>
    <property type="evidence" value="ECO:0007669"/>
    <property type="project" value="UniProtKB-SubCell"/>
</dbReference>
<feature type="transmembrane region" description="Helical" evidence="1">
    <location>
        <begin position="73"/>
        <end position="93"/>
    </location>
</feature>
<name>A0A919WIC9_9BACI</name>
<evidence type="ECO:0000256" key="1">
    <source>
        <dbReference type="SAM" id="Phobius"/>
    </source>
</evidence>
<organism evidence="2 3">
    <name type="scientific">Robertmurraya siralis</name>
    <dbReference type="NCBI Taxonomy" id="77777"/>
    <lineage>
        <taxon>Bacteria</taxon>
        <taxon>Bacillati</taxon>
        <taxon>Bacillota</taxon>
        <taxon>Bacilli</taxon>
        <taxon>Bacillales</taxon>
        <taxon>Bacillaceae</taxon>
        <taxon>Robertmurraya</taxon>
    </lineage>
</organism>